<feature type="compositionally biased region" description="Basic and acidic residues" evidence="3">
    <location>
        <begin position="294"/>
        <end position="306"/>
    </location>
</feature>
<feature type="compositionally biased region" description="Polar residues" evidence="3">
    <location>
        <begin position="156"/>
        <end position="169"/>
    </location>
</feature>
<dbReference type="GO" id="GO:0006355">
    <property type="term" value="P:regulation of DNA-templated transcription"/>
    <property type="evidence" value="ECO:0007669"/>
    <property type="project" value="InterPro"/>
</dbReference>
<evidence type="ECO:0000313" key="4">
    <source>
        <dbReference type="EMBL" id="SSX28815.1"/>
    </source>
</evidence>
<dbReference type="PANTHER" id="PTHR19212">
    <property type="entry name" value="LEUCINE RICH REPEAT IN FLII INTERACTING PROTEIN"/>
    <property type="match status" value="1"/>
</dbReference>
<feature type="compositionally biased region" description="Low complexity" evidence="3">
    <location>
        <begin position="281"/>
        <end position="293"/>
    </location>
</feature>
<feature type="compositionally biased region" description="Acidic residues" evidence="3">
    <location>
        <begin position="109"/>
        <end position="138"/>
    </location>
</feature>
<dbReference type="AlphaFoldDB" id="A0A336MES9"/>
<dbReference type="EMBL" id="UFQT01001084">
    <property type="protein sequence ID" value="SSX28815.1"/>
    <property type="molecule type" value="Genomic_DNA"/>
</dbReference>
<reference evidence="4" key="1">
    <citation type="submission" date="2018-07" db="EMBL/GenBank/DDBJ databases">
        <authorList>
            <person name="Quirk P.G."/>
            <person name="Krulwich T.A."/>
        </authorList>
    </citation>
    <scope>NUCLEOTIDE SEQUENCE</scope>
</reference>
<protein>
    <submittedName>
        <fullName evidence="4">CSON000505 protein</fullName>
    </submittedName>
</protein>
<dbReference type="PANTHER" id="PTHR19212:SF0">
    <property type="entry name" value="LD07988P"/>
    <property type="match status" value="1"/>
</dbReference>
<evidence type="ECO:0000256" key="3">
    <source>
        <dbReference type="SAM" id="MobiDB-lite"/>
    </source>
</evidence>
<evidence type="ECO:0000256" key="2">
    <source>
        <dbReference type="ARBA" id="ARBA00023054"/>
    </source>
</evidence>
<name>A0A336MES9_CULSO</name>
<comment type="similarity">
    <text evidence="1">Belongs to the LRRFIP family.</text>
</comment>
<keyword evidence="2" id="KW-0175">Coiled coil</keyword>
<sequence length="585" mass="66757">MEKETNSKNNDNNSNIDIADIVQNNNNNNNNNNSHDSKKLVLTIKVNDETEAVHNENSIIGNENEKIIHVNGSTAIHIMTPPSSVTPFYQFNGSSAVSSIPINISNEEFNPDQEIDDDDEQNGEEFDFSSSDFEDAQEEVSTSSDKVGQINGLSLPESTDTSMIQSPGPLNSDKAIDLTPDIVDLESEEKNLSMSHRNSIDQSENQTEDDVLISNFFGRANEIAEARLAARRQARAEAREIRMRELEKQQKEQEQNADRQFEQQSATAIDPIARSRLTAVSSLRSNNNTMNSRRSSEDSVEDENRSLRDLRHELKDVEERFRKAMITNAQLDNERASQTYQIQLLKDKLEDMEETYAQLQREYKEKCHDHDALKRQNDKLSEELRLTTGQLNERDTLITEQGLTIVLIENEEGTDARRALVSVENAHLLGTVQGSLDVRLRRFAEEKSELQEEINKLRQQLNDTKHRGRRSGSLNGTLDDDEYEDAQREANKLLAEYKYKLQKAEQEIASLQANLARSESQVIRYKSTSEAAEKAEADLKIERRKLQRENREAMERLEELETANNHLLKRLDKLKNAKSALLKDL</sequence>
<feature type="compositionally biased region" description="Basic and acidic residues" evidence="3">
    <location>
        <begin position="246"/>
        <end position="261"/>
    </location>
</feature>
<gene>
    <name evidence="4" type="primary">CSON000505</name>
</gene>
<dbReference type="Gene3D" id="1.20.5.4090">
    <property type="match status" value="1"/>
</dbReference>
<dbReference type="InterPro" id="IPR019139">
    <property type="entry name" value="LRRFIP1/2"/>
</dbReference>
<organism evidence="4">
    <name type="scientific">Culicoides sonorensis</name>
    <name type="common">Biting midge</name>
    <dbReference type="NCBI Taxonomy" id="179676"/>
    <lineage>
        <taxon>Eukaryota</taxon>
        <taxon>Metazoa</taxon>
        <taxon>Ecdysozoa</taxon>
        <taxon>Arthropoda</taxon>
        <taxon>Hexapoda</taxon>
        <taxon>Insecta</taxon>
        <taxon>Pterygota</taxon>
        <taxon>Neoptera</taxon>
        <taxon>Endopterygota</taxon>
        <taxon>Diptera</taxon>
        <taxon>Nematocera</taxon>
        <taxon>Chironomoidea</taxon>
        <taxon>Ceratopogonidae</taxon>
        <taxon>Ceratopogoninae</taxon>
        <taxon>Culicoides</taxon>
        <taxon>Monoculicoides</taxon>
    </lineage>
</organism>
<dbReference type="Pfam" id="PF09738">
    <property type="entry name" value="LRRFIP"/>
    <property type="match status" value="1"/>
</dbReference>
<accession>A0A336MES9</accession>
<proteinExistence type="inferred from homology"/>
<feature type="region of interest" description="Disordered" evidence="3">
    <location>
        <begin position="459"/>
        <end position="483"/>
    </location>
</feature>
<evidence type="ECO:0000256" key="1">
    <source>
        <dbReference type="ARBA" id="ARBA00008275"/>
    </source>
</evidence>
<feature type="region of interest" description="Disordered" evidence="3">
    <location>
        <begin position="246"/>
        <end position="306"/>
    </location>
</feature>
<feature type="region of interest" description="Disordered" evidence="3">
    <location>
        <begin position="108"/>
        <end position="176"/>
    </location>
</feature>
<dbReference type="VEuPathDB" id="VectorBase:CSON000505"/>